<organism evidence="1 2">
    <name type="scientific">Phytophthora sojae (strain P6497)</name>
    <name type="common">Soybean stem and root rot agent</name>
    <name type="synonym">Phytophthora megasperma f. sp. glycines</name>
    <dbReference type="NCBI Taxonomy" id="1094619"/>
    <lineage>
        <taxon>Eukaryota</taxon>
        <taxon>Sar</taxon>
        <taxon>Stramenopiles</taxon>
        <taxon>Oomycota</taxon>
        <taxon>Peronosporomycetes</taxon>
        <taxon>Peronosporales</taxon>
        <taxon>Peronosporaceae</taxon>
        <taxon>Phytophthora</taxon>
    </lineage>
</organism>
<reference evidence="1 2" key="1">
    <citation type="journal article" date="2006" name="Science">
        <title>Phytophthora genome sequences uncover evolutionary origins and mechanisms of pathogenesis.</title>
        <authorList>
            <person name="Tyler B.M."/>
            <person name="Tripathy S."/>
            <person name="Zhang X."/>
            <person name="Dehal P."/>
            <person name="Jiang R.H."/>
            <person name="Aerts A."/>
            <person name="Arredondo F.D."/>
            <person name="Baxter L."/>
            <person name="Bensasson D."/>
            <person name="Beynon J.L."/>
            <person name="Chapman J."/>
            <person name="Damasceno C.M."/>
            <person name="Dorrance A.E."/>
            <person name="Dou D."/>
            <person name="Dickerman A.W."/>
            <person name="Dubchak I.L."/>
            <person name="Garbelotto M."/>
            <person name="Gijzen M."/>
            <person name="Gordon S.G."/>
            <person name="Govers F."/>
            <person name="Grunwald N.J."/>
            <person name="Huang W."/>
            <person name="Ivors K.L."/>
            <person name="Jones R.W."/>
            <person name="Kamoun S."/>
            <person name="Krampis K."/>
            <person name="Lamour K.H."/>
            <person name="Lee M.K."/>
            <person name="McDonald W.H."/>
            <person name="Medina M."/>
            <person name="Meijer H.J."/>
            <person name="Nordberg E.K."/>
            <person name="Maclean D.J."/>
            <person name="Ospina-Giraldo M.D."/>
            <person name="Morris P.F."/>
            <person name="Phuntumart V."/>
            <person name="Putnam N.H."/>
            <person name="Rash S."/>
            <person name="Rose J.K."/>
            <person name="Sakihama Y."/>
            <person name="Salamov A.A."/>
            <person name="Savidor A."/>
            <person name="Scheuring C.F."/>
            <person name="Smith B.M."/>
            <person name="Sobral B.W."/>
            <person name="Terry A."/>
            <person name="Torto-Alalibo T.A."/>
            <person name="Win J."/>
            <person name="Xu Z."/>
            <person name="Zhang H."/>
            <person name="Grigoriev I.V."/>
            <person name="Rokhsar D.S."/>
            <person name="Boore J.L."/>
        </authorList>
    </citation>
    <scope>NUCLEOTIDE SEQUENCE [LARGE SCALE GENOMIC DNA]</scope>
    <source>
        <strain evidence="1 2">P6497</strain>
    </source>
</reference>
<sequence>MHHHNSIKEGEPIKMSGMFMHPSYSELINDFIVLKLEKFAPVQLAAADDTELNLGDWASVLSWEVHKAKGMDCGRVNMPSVFARVSSDCK</sequence>
<evidence type="ECO:0000313" key="2">
    <source>
        <dbReference type="Proteomes" id="UP000002640"/>
    </source>
</evidence>
<gene>
    <name evidence="1" type="ORF">PHYSODRAFT_341724</name>
</gene>
<protein>
    <submittedName>
        <fullName evidence="1">Uncharacterized protein</fullName>
    </submittedName>
</protein>
<accession>G5AE59</accession>
<dbReference type="KEGG" id="psoj:PHYSODRAFT_341724"/>
<dbReference type="Proteomes" id="UP000002640">
    <property type="component" value="Unassembled WGS sequence"/>
</dbReference>
<evidence type="ECO:0000313" key="1">
    <source>
        <dbReference type="EMBL" id="EGZ06461.1"/>
    </source>
</evidence>
<name>G5AE59_PHYSP</name>
<proteinExistence type="predicted"/>
<dbReference type="AlphaFoldDB" id="G5AE59"/>
<dbReference type="InParanoid" id="G5AE59"/>
<keyword evidence="2" id="KW-1185">Reference proteome</keyword>
<dbReference type="RefSeq" id="XP_009538358.1">
    <property type="nucleotide sequence ID" value="XM_009540063.1"/>
</dbReference>
<dbReference type="EMBL" id="JH159164">
    <property type="protein sequence ID" value="EGZ06461.1"/>
    <property type="molecule type" value="Genomic_DNA"/>
</dbReference>
<dbReference type="GeneID" id="20648133"/>